<accession>A0A1N7HAC6</accession>
<dbReference type="Gene3D" id="1.10.357.10">
    <property type="entry name" value="Tetracycline Repressor, domain 2"/>
    <property type="match status" value="1"/>
</dbReference>
<dbReference type="Proteomes" id="UP000186218">
    <property type="component" value="Unassembled WGS sequence"/>
</dbReference>
<gene>
    <name evidence="4" type="ORF">SAMN05445060_3799</name>
</gene>
<dbReference type="EMBL" id="FTNT01000013">
    <property type="protein sequence ID" value="SIS21650.1"/>
    <property type="molecule type" value="Genomic_DNA"/>
</dbReference>
<evidence type="ECO:0000313" key="4">
    <source>
        <dbReference type="EMBL" id="SIS21650.1"/>
    </source>
</evidence>
<evidence type="ECO:0000259" key="3">
    <source>
        <dbReference type="PROSITE" id="PS50977"/>
    </source>
</evidence>
<dbReference type="GO" id="GO:0000976">
    <property type="term" value="F:transcription cis-regulatory region binding"/>
    <property type="evidence" value="ECO:0007669"/>
    <property type="project" value="TreeGrafter"/>
</dbReference>
<dbReference type="SUPFAM" id="SSF48498">
    <property type="entry name" value="Tetracyclin repressor-like, C-terminal domain"/>
    <property type="match status" value="1"/>
</dbReference>
<dbReference type="InterPro" id="IPR050109">
    <property type="entry name" value="HTH-type_TetR-like_transc_reg"/>
</dbReference>
<dbReference type="InterPro" id="IPR049397">
    <property type="entry name" value="EthR_C"/>
</dbReference>
<protein>
    <submittedName>
        <fullName evidence="4">Transcriptional regulator, TetR family</fullName>
    </submittedName>
</protein>
<evidence type="ECO:0000256" key="2">
    <source>
        <dbReference type="PROSITE-ProRule" id="PRU00335"/>
    </source>
</evidence>
<evidence type="ECO:0000313" key="5">
    <source>
        <dbReference type="Proteomes" id="UP000186218"/>
    </source>
</evidence>
<dbReference type="Pfam" id="PF00440">
    <property type="entry name" value="TetR_N"/>
    <property type="match status" value="1"/>
</dbReference>
<dbReference type="PANTHER" id="PTHR30055">
    <property type="entry name" value="HTH-TYPE TRANSCRIPTIONAL REGULATOR RUTR"/>
    <property type="match status" value="1"/>
</dbReference>
<organism evidence="4 5">
    <name type="scientific">Williamsia sterculiae</name>
    <dbReference type="NCBI Taxonomy" id="1344003"/>
    <lineage>
        <taxon>Bacteria</taxon>
        <taxon>Bacillati</taxon>
        <taxon>Actinomycetota</taxon>
        <taxon>Actinomycetes</taxon>
        <taxon>Mycobacteriales</taxon>
        <taxon>Nocardiaceae</taxon>
        <taxon>Williamsia</taxon>
    </lineage>
</organism>
<dbReference type="InterPro" id="IPR036271">
    <property type="entry name" value="Tet_transcr_reg_TetR-rel_C_sf"/>
</dbReference>
<reference evidence="4 5" key="1">
    <citation type="submission" date="2017-01" db="EMBL/GenBank/DDBJ databases">
        <authorList>
            <person name="Mah S.A."/>
            <person name="Swanson W.J."/>
            <person name="Moy G.W."/>
            <person name="Vacquier V.D."/>
        </authorList>
    </citation>
    <scope>NUCLEOTIDE SEQUENCE [LARGE SCALE GENOMIC DNA]</scope>
    <source>
        <strain evidence="4 5">CPCC 203464</strain>
    </source>
</reference>
<feature type="DNA-binding region" description="H-T-H motif" evidence="2">
    <location>
        <begin position="41"/>
        <end position="60"/>
    </location>
</feature>
<dbReference type="AlphaFoldDB" id="A0A1N7HAC6"/>
<sequence>MTTVTPRSQVAREARKRDIERHLLEGTERLMGDGARFTELSVDRLATAGGISRATFYVYFDDKSHLLQQLAAHAMNDLADAARVWWSSASRRDPADLVAAMAGIISGYRTHRLVIGAVVEMSAYDAAVGSFYRQLLDGIIAELTDVLLGERASGTLRASVDPVITATAMTWMVERTCVQQVPRSTPADDPALAHNLAEIIWGAMYLEPLPPYGPTTLSSTTPN</sequence>
<evidence type="ECO:0000256" key="1">
    <source>
        <dbReference type="ARBA" id="ARBA00023125"/>
    </source>
</evidence>
<keyword evidence="5" id="KW-1185">Reference proteome</keyword>
<dbReference type="STRING" id="1344003.SAMN05445060_3799"/>
<dbReference type="PROSITE" id="PS50977">
    <property type="entry name" value="HTH_TETR_2"/>
    <property type="match status" value="1"/>
</dbReference>
<dbReference type="SUPFAM" id="SSF46689">
    <property type="entry name" value="Homeodomain-like"/>
    <property type="match status" value="1"/>
</dbReference>
<dbReference type="InterPro" id="IPR001647">
    <property type="entry name" value="HTH_TetR"/>
</dbReference>
<dbReference type="Gene3D" id="1.10.10.60">
    <property type="entry name" value="Homeodomain-like"/>
    <property type="match status" value="1"/>
</dbReference>
<proteinExistence type="predicted"/>
<keyword evidence="1 2" id="KW-0238">DNA-binding</keyword>
<dbReference type="GO" id="GO:0003700">
    <property type="term" value="F:DNA-binding transcription factor activity"/>
    <property type="evidence" value="ECO:0007669"/>
    <property type="project" value="TreeGrafter"/>
</dbReference>
<name>A0A1N7HAC6_9NOCA</name>
<dbReference type="RefSeq" id="WP_076482638.1">
    <property type="nucleotide sequence ID" value="NZ_FTNT01000013.1"/>
</dbReference>
<feature type="domain" description="HTH tetR-type" evidence="3">
    <location>
        <begin position="17"/>
        <end position="78"/>
    </location>
</feature>
<dbReference type="PANTHER" id="PTHR30055:SF184">
    <property type="entry name" value="HTH-TYPE TRANSCRIPTIONAL REGULATOR ETHR"/>
    <property type="match status" value="1"/>
</dbReference>
<dbReference type="Pfam" id="PF21313">
    <property type="entry name" value="EthR_C"/>
    <property type="match status" value="1"/>
</dbReference>
<dbReference type="InterPro" id="IPR009057">
    <property type="entry name" value="Homeodomain-like_sf"/>
</dbReference>